<dbReference type="PROSITE" id="PS50053">
    <property type="entry name" value="UBIQUITIN_2"/>
    <property type="match status" value="1"/>
</dbReference>
<dbReference type="InterPro" id="IPR019956">
    <property type="entry name" value="Ubiquitin_dom"/>
</dbReference>
<dbReference type="Gene3D" id="3.10.20.90">
    <property type="entry name" value="Phosphatidylinositol 3-kinase Catalytic Subunit, Chain A, domain 1"/>
    <property type="match status" value="1"/>
</dbReference>
<evidence type="ECO:0000259" key="1">
    <source>
        <dbReference type="PROSITE" id="PS50053"/>
    </source>
</evidence>
<dbReference type="InterPro" id="IPR050158">
    <property type="entry name" value="Ubiquitin_ubiquitin-like"/>
</dbReference>
<feature type="domain" description="Ubiquitin-like" evidence="1">
    <location>
        <begin position="1"/>
        <end position="54"/>
    </location>
</feature>
<organism evidence="2">
    <name type="scientific">Arcella intermedia</name>
    <dbReference type="NCBI Taxonomy" id="1963864"/>
    <lineage>
        <taxon>Eukaryota</taxon>
        <taxon>Amoebozoa</taxon>
        <taxon>Tubulinea</taxon>
        <taxon>Elardia</taxon>
        <taxon>Arcellinida</taxon>
        <taxon>Sphaerothecina</taxon>
        <taxon>Arcellidae</taxon>
        <taxon>Arcella</taxon>
    </lineage>
</organism>
<sequence length="180" mass="20150">MEKVKQLITNKEGIPEDQQRLIWSGVQLEDGKTVQHYGIKADAVLHLVLRLRGGMYHLSSGRVDFFSLDPPRPEEVSKGDKVIFPNQVKVAYRNAWGEKATVEFYAHPECTVDVVEKVVGIELNPDYLLSLPKEEAMALLASPSIIKNLRRSTFISAISKLGLGANNDEEEDEDDLGLFN</sequence>
<reference evidence="2" key="1">
    <citation type="journal article" date="2020" name="J. Eukaryot. Microbiol.">
        <title>De novo Sequencing, Assembly and Annotation of the Transcriptome for the Free-Living Testate Amoeba Arcella intermedia.</title>
        <authorList>
            <person name="Ribeiro G.M."/>
            <person name="Porfirio-Sousa A.L."/>
            <person name="Maurer-Alcala X.X."/>
            <person name="Katz L.A."/>
            <person name="Lahr D.J.G."/>
        </authorList>
    </citation>
    <scope>NUCLEOTIDE SEQUENCE</scope>
</reference>
<dbReference type="InterPro" id="IPR029071">
    <property type="entry name" value="Ubiquitin-like_domsf"/>
</dbReference>
<dbReference type="PANTHER" id="PTHR10666">
    <property type="entry name" value="UBIQUITIN"/>
    <property type="match status" value="1"/>
</dbReference>
<name>A0A6B2LJN6_9EUKA</name>
<accession>A0A6B2LJN6</accession>
<evidence type="ECO:0000313" key="2">
    <source>
        <dbReference type="EMBL" id="NDV37021.1"/>
    </source>
</evidence>
<dbReference type="EMBL" id="GIBP01008052">
    <property type="protein sequence ID" value="NDV37021.1"/>
    <property type="molecule type" value="Transcribed_RNA"/>
</dbReference>
<dbReference type="InterPro" id="IPR000626">
    <property type="entry name" value="Ubiquitin-like_dom"/>
</dbReference>
<dbReference type="SUPFAM" id="SSF54236">
    <property type="entry name" value="Ubiquitin-like"/>
    <property type="match status" value="1"/>
</dbReference>
<dbReference type="Pfam" id="PF00240">
    <property type="entry name" value="ubiquitin"/>
    <property type="match status" value="1"/>
</dbReference>
<protein>
    <recommendedName>
        <fullName evidence="1">Ubiquitin-like domain-containing protein</fullName>
    </recommendedName>
</protein>
<dbReference type="PRINTS" id="PR00348">
    <property type="entry name" value="UBIQUITIN"/>
</dbReference>
<dbReference type="AlphaFoldDB" id="A0A6B2LJN6"/>
<proteinExistence type="predicted"/>